<feature type="domain" description="DDH" evidence="6">
    <location>
        <begin position="82"/>
        <end position="227"/>
    </location>
</feature>
<dbReference type="Gene3D" id="3.10.310.30">
    <property type="match status" value="1"/>
</dbReference>
<proteinExistence type="inferred from homology"/>
<dbReference type="Proteomes" id="UP000029278">
    <property type="component" value="Unassembled WGS sequence"/>
</dbReference>
<dbReference type="GeneID" id="77012037"/>
<evidence type="ECO:0000259" key="7">
    <source>
        <dbReference type="Pfam" id="PF02272"/>
    </source>
</evidence>
<dbReference type="InterPro" id="IPR038763">
    <property type="entry name" value="DHH_sf"/>
</dbReference>
<accession>A0A090ZIX6</accession>
<evidence type="ECO:0000256" key="5">
    <source>
        <dbReference type="ARBA" id="ARBA00022839"/>
    </source>
</evidence>
<dbReference type="SUPFAM" id="SSF64182">
    <property type="entry name" value="DHH phosphoesterases"/>
    <property type="match status" value="1"/>
</dbReference>
<evidence type="ECO:0000256" key="2">
    <source>
        <dbReference type="ARBA" id="ARBA00019841"/>
    </source>
</evidence>
<dbReference type="RefSeq" id="WP_036620634.1">
    <property type="nucleotide sequence ID" value="NZ_BGML01000005.1"/>
</dbReference>
<dbReference type="HOGENOM" id="CLU_009736_4_1_9"/>
<evidence type="ECO:0000259" key="9">
    <source>
        <dbReference type="Pfam" id="PF17768"/>
    </source>
</evidence>
<name>A0A090ZIX6_PAEMA</name>
<evidence type="ECO:0000259" key="8">
    <source>
        <dbReference type="Pfam" id="PF10141"/>
    </source>
</evidence>
<protein>
    <recommendedName>
        <fullName evidence="2">Single-stranded-DNA-specific exonuclease RecJ</fullName>
    </recommendedName>
</protein>
<evidence type="ECO:0000313" key="11">
    <source>
        <dbReference type="Proteomes" id="UP000029278"/>
    </source>
</evidence>
<evidence type="ECO:0000313" key="10">
    <source>
        <dbReference type="EMBL" id="KFN11304.1"/>
    </source>
</evidence>
<dbReference type="STRING" id="44252.DJ90_2394"/>
<keyword evidence="4" id="KW-0378">Hydrolase</keyword>
<evidence type="ECO:0000259" key="6">
    <source>
        <dbReference type="Pfam" id="PF01368"/>
    </source>
</evidence>
<dbReference type="Pfam" id="PF10141">
    <property type="entry name" value="ssDNA-exonuc_C"/>
    <property type="match status" value="1"/>
</dbReference>
<dbReference type="GO" id="GO:0003676">
    <property type="term" value="F:nucleic acid binding"/>
    <property type="evidence" value="ECO:0007669"/>
    <property type="project" value="InterPro"/>
</dbReference>
<sequence length="802" mass="87337">MLHPKYRWDPLPADEEAARLLADRLNLSPLVASLLVTRGMAKPEEAELFLKGTAADQHDPMLLSGMKEAVPRIRRAVENGERILVYGDYDADGVSSTTLMICLMRKLGATYEYYIPHRTKEGYGLHIPVLEQARQKGVTLVVTVDTGISAVEQIAYAREEGMDVIVTDHHEPPAVLPEAYALINPKLPFCPYPFKGLAGVGVAFKLAKALLGDDTPECWTELVALGTIADLMPLVGENRMLVRAGLVAMSRSAFPGMTALLGTAGWSKGEVTSTAVAFGLAPRINASGRMSHADRAVALLTAENADEAETIAEELDVLNKERQMLVESMVQEALLQLEEQTGDAGLPNIIVVAGEGWNAGVVGIVASKLLERYFRPTIVLGINPETGECKGSARSIPGFDIYEALTDCADLLDHFGGHPSAAGMSLGRGNLAEFSRRLNAFAAGKLRPEHFVPVITTDLECSLKEITLSSIEELESLAPFGMANTCPRLLIRGVKLVECRQMGKDGKHLKLVVGQNGVTVEAVAFGKGELAPLLAEEAVLDMVCEAGINEWNGSRKPQLMIQDLAVSHLQVFDYRGSRNPAMQLEQLKSTLVHLPAYERDIPAVIAAGSGPQLLQLGDLKDTSVWVYDKDDGVLPGNALAESVGASRVTTLFVLELPDASEGWSRMMAAFVSLERIYLLHPQRSPQERIETPSRDHFKQVYGLLLRLGGAALREEEIVAALLKRTGWSRRMLELTLGVFEELGFISRASGSIAVNPSPSKRPLETSSRYREFGLLAEMEQMLLHARVPEITKWMLTRIKGAS</sequence>
<organism evidence="10 11">
    <name type="scientific">Paenibacillus macerans</name>
    <name type="common">Bacillus macerans</name>
    <dbReference type="NCBI Taxonomy" id="44252"/>
    <lineage>
        <taxon>Bacteria</taxon>
        <taxon>Bacillati</taxon>
        <taxon>Bacillota</taxon>
        <taxon>Bacilli</taxon>
        <taxon>Bacillales</taxon>
        <taxon>Paenibacillaceae</taxon>
        <taxon>Paenibacillus</taxon>
    </lineage>
</organism>
<gene>
    <name evidence="10" type="primary">recJ</name>
    <name evidence="10" type="ORF">DJ90_2394</name>
</gene>
<dbReference type="Gene3D" id="3.90.1640.30">
    <property type="match status" value="1"/>
</dbReference>
<dbReference type="InterPro" id="IPR003156">
    <property type="entry name" value="DHHA1_dom"/>
</dbReference>
<evidence type="ECO:0000256" key="4">
    <source>
        <dbReference type="ARBA" id="ARBA00022801"/>
    </source>
</evidence>
<dbReference type="Pfam" id="PF02272">
    <property type="entry name" value="DHHA1"/>
    <property type="match status" value="1"/>
</dbReference>
<dbReference type="InterPro" id="IPR051673">
    <property type="entry name" value="SSDNA_exonuclease_RecJ"/>
</dbReference>
<dbReference type="InterPro" id="IPR041122">
    <property type="entry name" value="RecJ_OB"/>
</dbReference>
<dbReference type="PANTHER" id="PTHR30255">
    <property type="entry name" value="SINGLE-STRANDED-DNA-SPECIFIC EXONUCLEASE RECJ"/>
    <property type="match status" value="1"/>
</dbReference>
<comment type="caution">
    <text evidence="10">The sequence shown here is derived from an EMBL/GenBank/DDBJ whole genome shotgun (WGS) entry which is preliminary data.</text>
</comment>
<dbReference type="InterPro" id="IPR018779">
    <property type="entry name" value="RecJ_C"/>
</dbReference>
<dbReference type="AlphaFoldDB" id="A0A090ZIX6"/>
<dbReference type="GO" id="GO:0006281">
    <property type="term" value="P:DNA repair"/>
    <property type="evidence" value="ECO:0007669"/>
    <property type="project" value="InterPro"/>
</dbReference>
<evidence type="ECO:0000256" key="3">
    <source>
        <dbReference type="ARBA" id="ARBA00022722"/>
    </source>
</evidence>
<dbReference type="InterPro" id="IPR001667">
    <property type="entry name" value="DDH_dom"/>
</dbReference>
<feature type="domain" description="Single-stranded-DNA-specific exonuclease RecJ C-terminal" evidence="8">
    <location>
        <begin position="570"/>
        <end position="794"/>
    </location>
</feature>
<reference evidence="10 11" key="1">
    <citation type="submission" date="2014-04" db="EMBL/GenBank/DDBJ databases">
        <authorList>
            <person name="Bishop-Lilly K.A."/>
            <person name="Broomall S.M."/>
            <person name="Chain P.S."/>
            <person name="Chertkov O."/>
            <person name="Coyne S.R."/>
            <person name="Daligault H.E."/>
            <person name="Davenport K.W."/>
            <person name="Erkkila T."/>
            <person name="Frey K.G."/>
            <person name="Gibbons H.S."/>
            <person name="Gu W."/>
            <person name="Jaissle J."/>
            <person name="Johnson S.L."/>
            <person name="Koroleva G.I."/>
            <person name="Ladner J.T."/>
            <person name="Lo C.-C."/>
            <person name="Minogue T.D."/>
            <person name="Munk C."/>
            <person name="Palacios G.F."/>
            <person name="Redden C.L."/>
            <person name="Rosenzweig C.N."/>
            <person name="Scholz M.B."/>
            <person name="Teshima H."/>
            <person name="Xu Y."/>
        </authorList>
    </citation>
    <scope>NUCLEOTIDE SEQUENCE [LARGE SCALE GENOMIC DNA]</scope>
    <source>
        <strain evidence="10 11">8244</strain>
    </source>
</reference>
<dbReference type="Pfam" id="PF17768">
    <property type="entry name" value="RecJ_OB"/>
    <property type="match status" value="1"/>
</dbReference>
<keyword evidence="5 10" id="KW-0269">Exonuclease</keyword>
<feature type="domain" description="DHHA1" evidence="7">
    <location>
        <begin position="348"/>
        <end position="442"/>
    </location>
</feature>
<dbReference type="OrthoDB" id="9809852at2"/>
<evidence type="ECO:0000256" key="1">
    <source>
        <dbReference type="ARBA" id="ARBA00005915"/>
    </source>
</evidence>
<comment type="similarity">
    <text evidence="1">Belongs to the RecJ family.</text>
</comment>
<dbReference type="GO" id="GO:0006310">
    <property type="term" value="P:DNA recombination"/>
    <property type="evidence" value="ECO:0007669"/>
    <property type="project" value="InterPro"/>
</dbReference>
<dbReference type="EMBL" id="JMQA01000012">
    <property type="protein sequence ID" value="KFN11304.1"/>
    <property type="molecule type" value="Genomic_DNA"/>
</dbReference>
<keyword evidence="11" id="KW-1185">Reference proteome</keyword>
<dbReference type="GO" id="GO:0008409">
    <property type="term" value="F:5'-3' exonuclease activity"/>
    <property type="evidence" value="ECO:0007669"/>
    <property type="project" value="InterPro"/>
</dbReference>
<dbReference type="Pfam" id="PF01368">
    <property type="entry name" value="DHH"/>
    <property type="match status" value="1"/>
</dbReference>
<dbReference type="InterPro" id="IPR004610">
    <property type="entry name" value="RecJ"/>
</dbReference>
<dbReference type="PANTHER" id="PTHR30255:SF2">
    <property type="entry name" value="SINGLE-STRANDED-DNA-SPECIFIC EXONUCLEASE RECJ"/>
    <property type="match status" value="1"/>
</dbReference>
<keyword evidence="3" id="KW-0540">Nuclease</keyword>
<dbReference type="NCBIfam" id="TIGR00644">
    <property type="entry name" value="recJ"/>
    <property type="match status" value="1"/>
</dbReference>
<dbReference type="PATRIC" id="fig|44252.3.peg.742"/>
<feature type="domain" description="RecJ OB" evidence="9">
    <location>
        <begin position="457"/>
        <end position="563"/>
    </location>
</feature>